<dbReference type="AlphaFoldDB" id="K0R155"/>
<feature type="non-terminal residue" evidence="1">
    <location>
        <position position="1"/>
    </location>
</feature>
<sequence length="74" mass="7600">LPSLPQLAQTSASVIAVAVGTGAQFMSGNELKRGVVRRPKPPYPVVPFLASGLHSARASTGFHVATLARPPPLG</sequence>
<comment type="caution">
    <text evidence="1">The sequence shown here is derived from an EMBL/GenBank/DDBJ whole genome shotgun (WGS) entry which is preliminary data.</text>
</comment>
<evidence type="ECO:0000313" key="1">
    <source>
        <dbReference type="EMBL" id="EJK46068.1"/>
    </source>
</evidence>
<accession>K0R155</accession>
<reference evidence="1 2" key="1">
    <citation type="journal article" date="2012" name="Genome Biol.">
        <title>Genome and low-iron response of an oceanic diatom adapted to chronic iron limitation.</title>
        <authorList>
            <person name="Lommer M."/>
            <person name="Specht M."/>
            <person name="Roy A.S."/>
            <person name="Kraemer L."/>
            <person name="Andreson R."/>
            <person name="Gutowska M.A."/>
            <person name="Wolf J."/>
            <person name="Bergner S.V."/>
            <person name="Schilhabel M.B."/>
            <person name="Klostermeier U.C."/>
            <person name="Beiko R.G."/>
            <person name="Rosenstiel P."/>
            <person name="Hippler M."/>
            <person name="Laroche J."/>
        </authorList>
    </citation>
    <scope>NUCLEOTIDE SEQUENCE [LARGE SCALE GENOMIC DNA]</scope>
    <source>
        <strain evidence="1 2">CCMP1005</strain>
    </source>
</reference>
<dbReference type="Proteomes" id="UP000266841">
    <property type="component" value="Unassembled WGS sequence"/>
</dbReference>
<dbReference type="EMBL" id="AGNL01048018">
    <property type="protein sequence ID" value="EJK46068.1"/>
    <property type="molecule type" value="Genomic_DNA"/>
</dbReference>
<evidence type="ECO:0000313" key="2">
    <source>
        <dbReference type="Proteomes" id="UP000266841"/>
    </source>
</evidence>
<gene>
    <name evidence="1" type="ORF">THAOC_35287</name>
</gene>
<protein>
    <submittedName>
        <fullName evidence="1">Uncharacterized protein</fullName>
    </submittedName>
</protein>
<proteinExistence type="predicted"/>
<keyword evidence="2" id="KW-1185">Reference proteome</keyword>
<organism evidence="1 2">
    <name type="scientific">Thalassiosira oceanica</name>
    <name type="common">Marine diatom</name>
    <dbReference type="NCBI Taxonomy" id="159749"/>
    <lineage>
        <taxon>Eukaryota</taxon>
        <taxon>Sar</taxon>
        <taxon>Stramenopiles</taxon>
        <taxon>Ochrophyta</taxon>
        <taxon>Bacillariophyta</taxon>
        <taxon>Coscinodiscophyceae</taxon>
        <taxon>Thalassiosirophycidae</taxon>
        <taxon>Thalassiosirales</taxon>
        <taxon>Thalassiosiraceae</taxon>
        <taxon>Thalassiosira</taxon>
    </lineage>
</organism>
<name>K0R155_THAOC</name>